<evidence type="ECO:0000256" key="3">
    <source>
        <dbReference type="ARBA" id="ARBA00022989"/>
    </source>
</evidence>
<keyword evidence="8" id="KW-1185">Reference proteome</keyword>
<name>A0ABV6FAG1_9BURK</name>
<dbReference type="Proteomes" id="UP001589773">
    <property type="component" value="Unassembled WGS sequence"/>
</dbReference>
<protein>
    <submittedName>
        <fullName evidence="7">RDD family protein</fullName>
    </submittedName>
</protein>
<evidence type="ECO:0000256" key="5">
    <source>
        <dbReference type="SAM" id="Phobius"/>
    </source>
</evidence>
<gene>
    <name evidence="7" type="ORF">ACFFJK_01315</name>
</gene>
<comment type="subcellular location">
    <subcellularLocation>
        <location evidence="1">Membrane</location>
        <topology evidence="1">Multi-pass membrane protein</topology>
    </subcellularLocation>
</comment>
<dbReference type="EMBL" id="JBHLWP010000001">
    <property type="protein sequence ID" value="MFC0250515.1"/>
    <property type="molecule type" value="Genomic_DNA"/>
</dbReference>
<evidence type="ECO:0000256" key="2">
    <source>
        <dbReference type="ARBA" id="ARBA00022692"/>
    </source>
</evidence>
<dbReference type="InterPro" id="IPR010432">
    <property type="entry name" value="RDD"/>
</dbReference>
<accession>A0ABV6FAG1</accession>
<feature type="domain" description="RDD" evidence="6">
    <location>
        <begin position="38"/>
        <end position="155"/>
    </location>
</feature>
<feature type="transmembrane region" description="Helical" evidence="5">
    <location>
        <begin position="138"/>
        <end position="156"/>
    </location>
</feature>
<evidence type="ECO:0000256" key="1">
    <source>
        <dbReference type="ARBA" id="ARBA00004141"/>
    </source>
</evidence>
<keyword evidence="2 5" id="KW-0812">Transmembrane</keyword>
<feature type="transmembrane region" description="Helical" evidence="5">
    <location>
        <begin position="184"/>
        <end position="204"/>
    </location>
</feature>
<keyword evidence="4 5" id="KW-0472">Membrane</keyword>
<proteinExistence type="predicted"/>
<keyword evidence="3 5" id="KW-1133">Transmembrane helix</keyword>
<organism evidence="7 8">
    <name type="scientific">Massilia consociata</name>
    <dbReference type="NCBI Taxonomy" id="760117"/>
    <lineage>
        <taxon>Bacteria</taxon>
        <taxon>Pseudomonadati</taxon>
        <taxon>Pseudomonadota</taxon>
        <taxon>Betaproteobacteria</taxon>
        <taxon>Burkholderiales</taxon>
        <taxon>Oxalobacteraceae</taxon>
        <taxon>Telluria group</taxon>
        <taxon>Massilia</taxon>
    </lineage>
</organism>
<evidence type="ECO:0000259" key="6">
    <source>
        <dbReference type="Pfam" id="PF06271"/>
    </source>
</evidence>
<sequence>MQLTGQETHLLSADAGNPAARAAACDLASGVLCADQPAAAWPRWFARTFDVWWQTSLVAVVAGVVLARTSPAFLHWLETPFGWKSFGLMCIPAGLVLDALLQALAGNTPGKAMLGLKVVMADGRRPRLRELLGRNMNLWRAGLGFGLPLVSLFTMARQWLRLRKGGAASYDDKYFLVHAGPVGWFRKTVFGILFCLMFATLVALDAADRQDSRETAAMLAAPHYGWTNPATGRTVRIAPHWKAEAHTGDDGAVLYQFTQHSDHAFVLFASEEAGARTLREYTHELAGGLADGFDLEAGHFEDFRGEPSWVGAGEEKDGAARVRLRVVLSGGKAWRVMVLQAPPVGYTDDLVHELTDTLWDSVAPAGALPPAPQP</sequence>
<dbReference type="Pfam" id="PF06271">
    <property type="entry name" value="RDD"/>
    <property type="match status" value="1"/>
</dbReference>
<dbReference type="RefSeq" id="WP_379677267.1">
    <property type="nucleotide sequence ID" value="NZ_JBHLWP010000001.1"/>
</dbReference>
<comment type="caution">
    <text evidence="7">The sequence shown here is derived from an EMBL/GenBank/DDBJ whole genome shotgun (WGS) entry which is preliminary data.</text>
</comment>
<evidence type="ECO:0000313" key="7">
    <source>
        <dbReference type="EMBL" id="MFC0250515.1"/>
    </source>
</evidence>
<evidence type="ECO:0000256" key="4">
    <source>
        <dbReference type="ARBA" id="ARBA00023136"/>
    </source>
</evidence>
<reference evidence="7 8" key="1">
    <citation type="submission" date="2024-09" db="EMBL/GenBank/DDBJ databases">
        <authorList>
            <person name="Sun Q."/>
            <person name="Mori K."/>
        </authorList>
    </citation>
    <scope>NUCLEOTIDE SEQUENCE [LARGE SCALE GENOMIC DNA]</scope>
    <source>
        <strain evidence="7 8">CCM 7792</strain>
    </source>
</reference>
<evidence type="ECO:0000313" key="8">
    <source>
        <dbReference type="Proteomes" id="UP001589773"/>
    </source>
</evidence>